<evidence type="ECO:0008006" key="3">
    <source>
        <dbReference type="Google" id="ProtNLM"/>
    </source>
</evidence>
<sequence>MTATIFDTFNIDEYVCEYFDEKLMDPDNWTFPVTDKGIDGIEIIEKKFGLWKDTVKQNNIGRFLGTDAQKVILIKEDIEQNGIDCSQPPVYIDIDTGDIITGGHRHDACAMLGIPGYMIVYVRCKNEWARKRFAKALNNERVFHATLNNADEVVEHIKFGIADGQITCQQQIEDEIRLIANNSLSKTKQGRLVKEMVSFIHSSGNSNVKLERYTAHNEKTYEEFVARSTDTYVTNVLNNSEVRNYYINMDNWGSRTNPLITEAGKTPLNSWMNIQSSVSLPSRVESLDVKREKVHSVALNNLAESLDKVFMYKVANGCYPWQHKKCQHAFLAQDHHQEDVQAGQFIRL</sequence>
<name>A0A873WA69_9CAUD</name>
<dbReference type="EMBL" id="MW117966">
    <property type="protein sequence ID" value="QPB08087.1"/>
    <property type="molecule type" value="Genomic_DNA"/>
</dbReference>
<protein>
    <recommendedName>
        <fullName evidence="3">ParB/Sulfiredoxin domain-containing protein</fullName>
    </recommendedName>
</protein>
<evidence type="ECO:0000313" key="1">
    <source>
        <dbReference type="EMBL" id="QPB08087.1"/>
    </source>
</evidence>
<dbReference type="RefSeq" id="YP_010669503.1">
    <property type="nucleotide sequence ID" value="NC_070961.1"/>
</dbReference>
<accession>A0A873WA69</accession>
<keyword evidence="2" id="KW-1185">Reference proteome</keyword>
<proteinExistence type="predicted"/>
<dbReference type="KEGG" id="vg:77945686"/>
<dbReference type="Proteomes" id="UP000663288">
    <property type="component" value="Segment"/>
</dbReference>
<reference evidence="1" key="1">
    <citation type="submission" date="2020-10" db="EMBL/GenBank/DDBJ databases">
        <title>The Isolation and Genome Sequence of a Novel Cyanophage S-H9-1 from the Yellow Sea, China.</title>
        <authorList>
            <person name="Jiang T."/>
        </authorList>
    </citation>
    <scope>NUCLEOTIDE SEQUENCE</scope>
</reference>
<evidence type="ECO:0000313" key="2">
    <source>
        <dbReference type="Proteomes" id="UP000663288"/>
    </source>
</evidence>
<organism evidence="1 2">
    <name type="scientific">Synechococcus phage S-H9-1</name>
    <dbReference type="NCBI Taxonomy" id="2783674"/>
    <lineage>
        <taxon>Viruses</taxon>
        <taxon>Duplodnaviria</taxon>
        <taxon>Heunggongvirae</taxon>
        <taxon>Uroviricota</taxon>
        <taxon>Caudoviricetes</taxon>
        <taxon>Pantevenvirales</taxon>
        <taxon>Kyanoviridae</taxon>
        <taxon>Scyllavirus</taxon>
        <taxon>Scyllavirus aitchnine</taxon>
    </lineage>
</organism>
<dbReference type="GeneID" id="77945686"/>